<proteinExistence type="predicted"/>
<dbReference type="EMBL" id="VSWC01000066">
    <property type="protein sequence ID" value="KAA1098358.1"/>
    <property type="molecule type" value="Genomic_DNA"/>
</dbReference>
<dbReference type="Proteomes" id="UP000325313">
    <property type="component" value="Unassembled WGS sequence"/>
</dbReference>
<evidence type="ECO:0000313" key="2">
    <source>
        <dbReference type="EMBL" id="KAA1125627.1"/>
    </source>
</evidence>
<dbReference type="EMBL" id="VDEP01000176">
    <property type="protein sequence ID" value="KAA1125627.1"/>
    <property type="molecule type" value="Genomic_DNA"/>
</dbReference>
<evidence type="ECO:0000313" key="3">
    <source>
        <dbReference type="Proteomes" id="UP000324748"/>
    </source>
</evidence>
<dbReference type="Proteomes" id="UP000324748">
    <property type="component" value="Unassembled WGS sequence"/>
</dbReference>
<organism evidence="1 3">
    <name type="scientific">Puccinia graminis f. sp. tritici</name>
    <dbReference type="NCBI Taxonomy" id="56615"/>
    <lineage>
        <taxon>Eukaryota</taxon>
        <taxon>Fungi</taxon>
        <taxon>Dikarya</taxon>
        <taxon>Basidiomycota</taxon>
        <taxon>Pucciniomycotina</taxon>
        <taxon>Pucciniomycetes</taxon>
        <taxon>Pucciniales</taxon>
        <taxon>Pucciniaceae</taxon>
        <taxon>Puccinia</taxon>
    </lineage>
</organism>
<gene>
    <name evidence="1" type="ORF">PGT21_034066</name>
    <name evidence="2" type="ORF">PGTUg99_013601</name>
</gene>
<reference evidence="3 4" key="1">
    <citation type="submission" date="2019-05" db="EMBL/GenBank/DDBJ databases">
        <title>Emergence of the Ug99 lineage of the wheat stem rust pathogen through somatic hybridization.</title>
        <authorList>
            <person name="Li F."/>
            <person name="Upadhyaya N.M."/>
            <person name="Sperschneider J."/>
            <person name="Matny O."/>
            <person name="Nguyen-Phuc H."/>
            <person name="Mago R."/>
            <person name="Raley C."/>
            <person name="Miller M.E."/>
            <person name="Silverstein K.A.T."/>
            <person name="Henningsen E."/>
            <person name="Hirsch C.D."/>
            <person name="Visser B."/>
            <person name="Pretorius Z.A."/>
            <person name="Steffenson B.J."/>
            <person name="Schwessinger B."/>
            <person name="Dodds P.N."/>
            <person name="Figueroa M."/>
        </authorList>
    </citation>
    <scope>NUCLEOTIDE SEQUENCE [LARGE SCALE GENOMIC DNA]</scope>
    <source>
        <strain evidence="1">21-0</strain>
        <strain evidence="2 4">Ug99</strain>
    </source>
</reference>
<name>A0A5B0PDE9_PUCGR</name>
<keyword evidence="3" id="KW-1185">Reference proteome</keyword>
<evidence type="ECO:0000313" key="1">
    <source>
        <dbReference type="EMBL" id="KAA1098358.1"/>
    </source>
</evidence>
<accession>A0A5B0PDE9</accession>
<sequence>MLCMYHKSAKTRTVEAVGEEAETVSGRLNLTSQRAQNASMEWKDTTESITLRLSYGPLSNALHSAAKSSRFRPDEWVNNGLRYSRYVWEAHSIID</sequence>
<comment type="caution">
    <text evidence="1">The sequence shown here is derived from an EMBL/GenBank/DDBJ whole genome shotgun (WGS) entry which is preliminary data.</text>
</comment>
<protein>
    <submittedName>
        <fullName evidence="1">Uncharacterized protein</fullName>
    </submittedName>
</protein>
<evidence type="ECO:0000313" key="4">
    <source>
        <dbReference type="Proteomes" id="UP000325313"/>
    </source>
</evidence>
<dbReference type="AlphaFoldDB" id="A0A5B0PDE9"/>